<keyword evidence="8" id="KW-1185">Reference proteome</keyword>
<evidence type="ECO:0000259" key="6">
    <source>
        <dbReference type="Pfam" id="PF21036"/>
    </source>
</evidence>
<dbReference type="InterPro" id="IPR010610">
    <property type="entry name" value="EryCIII-like_C"/>
</dbReference>
<keyword evidence="4" id="KW-0732">Signal</keyword>
<dbReference type="CDD" id="cd03784">
    <property type="entry name" value="GT1_Gtf-like"/>
    <property type="match status" value="1"/>
</dbReference>
<keyword evidence="2" id="KW-0328">Glycosyltransferase</keyword>
<feature type="domain" description="Erythromycin biosynthesis protein CIII-like N-terminal" evidence="6">
    <location>
        <begin position="23"/>
        <end position="218"/>
    </location>
</feature>
<reference evidence="8" key="1">
    <citation type="journal article" date="2019" name="Int. J. Syst. Evol. Microbiol.">
        <title>The Global Catalogue of Microorganisms (GCM) 10K type strain sequencing project: providing services to taxonomists for standard genome sequencing and annotation.</title>
        <authorList>
            <consortium name="The Broad Institute Genomics Platform"/>
            <consortium name="The Broad Institute Genome Sequencing Center for Infectious Disease"/>
            <person name="Wu L."/>
            <person name="Ma J."/>
        </authorList>
    </citation>
    <scope>NUCLEOTIDE SEQUENCE [LARGE SCALE GENOMIC DNA]</scope>
    <source>
        <strain evidence="8">JCM 16578</strain>
    </source>
</reference>
<gene>
    <name evidence="7" type="ORF">GCM10022207_44340</name>
</gene>
<dbReference type="PANTHER" id="PTHR48050">
    <property type="entry name" value="STEROL 3-BETA-GLUCOSYLTRANSFERASE"/>
    <property type="match status" value="1"/>
</dbReference>
<dbReference type="InterPro" id="IPR002213">
    <property type="entry name" value="UDP_glucos_trans"/>
</dbReference>
<dbReference type="PANTHER" id="PTHR48050:SF13">
    <property type="entry name" value="STEROL 3-BETA-GLUCOSYLTRANSFERASE UGT80A2"/>
    <property type="match status" value="1"/>
</dbReference>
<evidence type="ECO:0000256" key="4">
    <source>
        <dbReference type="SAM" id="SignalP"/>
    </source>
</evidence>
<dbReference type="Pfam" id="PF06722">
    <property type="entry name" value="EryCIII-like_C"/>
    <property type="match status" value="1"/>
</dbReference>
<organism evidence="7 8">
    <name type="scientific">Streptomyces lannensis</name>
    <dbReference type="NCBI Taxonomy" id="766498"/>
    <lineage>
        <taxon>Bacteria</taxon>
        <taxon>Bacillati</taxon>
        <taxon>Actinomycetota</taxon>
        <taxon>Actinomycetes</taxon>
        <taxon>Kitasatosporales</taxon>
        <taxon>Streptomycetaceae</taxon>
        <taxon>Streptomyces</taxon>
    </lineage>
</organism>
<evidence type="ECO:0000256" key="3">
    <source>
        <dbReference type="ARBA" id="ARBA00022679"/>
    </source>
</evidence>
<dbReference type="Gene3D" id="3.40.50.2000">
    <property type="entry name" value="Glycogen Phosphorylase B"/>
    <property type="match status" value="2"/>
</dbReference>
<keyword evidence="3" id="KW-0808">Transferase</keyword>
<evidence type="ECO:0000313" key="7">
    <source>
        <dbReference type="EMBL" id="GAA3873902.1"/>
    </source>
</evidence>
<name>A0ABP7KDC5_9ACTN</name>
<accession>A0ABP7KDC5</accession>
<dbReference type="InterPro" id="IPR048284">
    <property type="entry name" value="EryCIII-like_N"/>
</dbReference>
<dbReference type="Proteomes" id="UP001501563">
    <property type="component" value="Unassembled WGS sequence"/>
</dbReference>
<evidence type="ECO:0000259" key="5">
    <source>
        <dbReference type="Pfam" id="PF06722"/>
    </source>
</evidence>
<dbReference type="SUPFAM" id="SSF53756">
    <property type="entry name" value="UDP-Glycosyltransferase/glycogen phosphorylase"/>
    <property type="match status" value="1"/>
</dbReference>
<proteinExistence type="inferred from homology"/>
<dbReference type="Pfam" id="PF21036">
    <property type="entry name" value="EryCIII-like_N"/>
    <property type="match status" value="1"/>
</dbReference>
<feature type="chain" id="PRO_5046576696" evidence="4">
    <location>
        <begin position="24"/>
        <end position="378"/>
    </location>
</feature>
<dbReference type="InterPro" id="IPR050426">
    <property type="entry name" value="Glycosyltransferase_28"/>
</dbReference>
<evidence type="ECO:0000256" key="2">
    <source>
        <dbReference type="ARBA" id="ARBA00022676"/>
    </source>
</evidence>
<feature type="signal peptide" evidence="4">
    <location>
        <begin position="1"/>
        <end position="23"/>
    </location>
</feature>
<evidence type="ECO:0000313" key="8">
    <source>
        <dbReference type="Proteomes" id="UP001501563"/>
    </source>
</evidence>
<feature type="domain" description="Erythromycin biosynthesis protein CIII-like C-terminal" evidence="5">
    <location>
        <begin position="238"/>
        <end position="374"/>
    </location>
</feature>
<protein>
    <submittedName>
        <fullName evidence="7">Glycosyltransferase</fullName>
    </submittedName>
</protein>
<sequence>MKMLFVAAGSPATVFALAPLATAARNAGHQVVMAANDDMVPYITASGLPGVATTDLPIRHFITTDRAGNPESIPSDPLEQALFTGRWFARMAASSLPRMREFGLAWRPDVIVGGTMSYVAPLLALHLGVPHVRQAWDAIEADGIHPGADAELRPELGEFGLDRLPDPDLFVDICPPSLRPAGTAGAQAMRYIPANAQRRLESWMFERGERRRILVTSGSRVARESYDKNFDFLRGLAKDVASWDVELIVAAPDQVADAVREDLPGVRAGWVPLDLVAPTCDLLVHHAGGVSTLTGLNAGVPQLLIPKGAVLEKPARRVADFGAAITLLPGEDSADAVADSCQELLSKGGYGERARELAREIAGMPSPASVVAALGRLA</sequence>
<evidence type="ECO:0000256" key="1">
    <source>
        <dbReference type="ARBA" id="ARBA00006962"/>
    </source>
</evidence>
<dbReference type="EMBL" id="BAAAZA010000012">
    <property type="protein sequence ID" value="GAA3873902.1"/>
    <property type="molecule type" value="Genomic_DNA"/>
</dbReference>
<comment type="similarity">
    <text evidence="1">Belongs to the glycosyltransferase 28 family.</text>
</comment>
<comment type="caution">
    <text evidence="7">The sequence shown here is derived from an EMBL/GenBank/DDBJ whole genome shotgun (WGS) entry which is preliminary data.</text>
</comment>